<gene>
    <name evidence="6" type="ORF">CcaverHIS019_0608160</name>
</gene>
<dbReference type="PANTHER" id="PTHR33337:SF40">
    <property type="entry name" value="CENP-V_GFA DOMAIN-CONTAINING PROTEIN-RELATED"/>
    <property type="match status" value="1"/>
</dbReference>
<keyword evidence="2" id="KW-0479">Metal-binding</keyword>
<dbReference type="SUPFAM" id="SSF51316">
    <property type="entry name" value="Mss4-like"/>
    <property type="match status" value="1"/>
</dbReference>
<accession>A0AA48L9G1</accession>
<dbReference type="Gene3D" id="3.90.1590.10">
    <property type="entry name" value="glutathione-dependent formaldehyde- activating enzyme (gfa)"/>
    <property type="match status" value="1"/>
</dbReference>
<dbReference type="GO" id="GO:0046872">
    <property type="term" value="F:metal ion binding"/>
    <property type="evidence" value="ECO:0007669"/>
    <property type="project" value="UniProtKB-KW"/>
</dbReference>
<dbReference type="KEGG" id="ccac:CcaHIS019_0608160"/>
<keyword evidence="4" id="KW-0456">Lyase</keyword>
<dbReference type="EMBL" id="AP028217">
    <property type="protein sequence ID" value="BEI94357.1"/>
    <property type="molecule type" value="Genomic_DNA"/>
</dbReference>
<sequence length="140" mass="15099">MSLTGTCLCRAVTVTIKDTAPVNAEGLEVCACTDCRQATGSGRGGEYLQVTPDNVTFAGEESIKMYEKRTDAGNTFQRHFCTKCGSSIYGKTTFHGGKMVVVNSGLFPPGTLPKPSIYIYRSSAEKWDKPIEGVTALDKM</sequence>
<dbReference type="Proteomes" id="UP001233271">
    <property type="component" value="Chromosome 6"/>
</dbReference>
<evidence type="ECO:0000313" key="6">
    <source>
        <dbReference type="EMBL" id="BEI94357.1"/>
    </source>
</evidence>
<dbReference type="PANTHER" id="PTHR33337">
    <property type="entry name" value="GFA DOMAIN-CONTAINING PROTEIN"/>
    <property type="match status" value="1"/>
</dbReference>
<dbReference type="Pfam" id="PF04828">
    <property type="entry name" value="GFA"/>
    <property type="match status" value="1"/>
</dbReference>
<name>A0AA48L9G1_9TREE</name>
<dbReference type="AlphaFoldDB" id="A0AA48L9G1"/>
<dbReference type="InterPro" id="IPR011057">
    <property type="entry name" value="Mss4-like_sf"/>
</dbReference>
<dbReference type="GO" id="GO:0016846">
    <property type="term" value="F:carbon-sulfur lyase activity"/>
    <property type="evidence" value="ECO:0007669"/>
    <property type="project" value="InterPro"/>
</dbReference>
<evidence type="ECO:0000256" key="1">
    <source>
        <dbReference type="ARBA" id="ARBA00005495"/>
    </source>
</evidence>
<organism evidence="6 7">
    <name type="scientific">Cutaneotrichosporon cavernicola</name>
    <dbReference type="NCBI Taxonomy" id="279322"/>
    <lineage>
        <taxon>Eukaryota</taxon>
        <taxon>Fungi</taxon>
        <taxon>Dikarya</taxon>
        <taxon>Basidiomycota</taxon>
        <taxon>Agaricomycotina</taxon>
        <taxon>Tremellomycetes</taxon>
        <taxon>Trichosporonales</taxon>
        <taxon>Trichosporonaceae</taxon>
        <taxon>Cutaneotrichosporon</taxon>
    </lineage>
</organism>
<evidence type="ECO:0000259" key="5">
    <source>
        <dbReference type="PROSITE" id="PS51891"/>
    </source>
</evidence>
<evidence type="ECO:0000256" key="3">
    <source>
        <dbReference type="ARBA" id="ARBA00022833"/>
    </source>
</evidence>
<proteinExistence type="inferred from homology"/>
<evidence type="ECO:0000313" key="7">
    <source>
        <dbReference type="Proteomes" id="UP001233271"/>
    </source>
</evidence>
<keyword evidence="7" id="KW-1185">Reference proteome</keyword>
<dbReference type="RefSeq" id="XP_060459622.1">
    <property type="nucleotide sequence ID" value="XM_060603316.1"/>
</dbReference>
<dbReference type="GeneID" id="85498227"/>
<evidence type="ECO:0000256" key="4">
    <source>
        <dbReference type="ARBA" id="ARBA00023239"/>
    </source>
</evidence>
<feature type="domain" description="CENP-V/GFA" evidence="5">
    <location>
        <begin position="3"/>
        <end position="128"/>
    </location>
</feature>
<dbReference type="PROSITE" id="PS51891">
    <property type="entry name" value="CENP_V_GFA"/>
    <property type="match status" value="1"/>
</dbReference>
<comment type="similarity">
    <text evidence="1">Belongs to the Gfa family.</text>
</comment>
<evidence type="ECO:0000256" key="2">
    <source>
        <dbReference type="ARBA" id="ARBA00022723"/>
    </source>
</evidence>
<reference evidence="6" key="1">
    <citation type="journal article" date="2023" name="BMC Genomics">
        <title>Chromosome-level genome assemblies of Cutaneotrichosporon spp. (Trichosporonales, Basidiomycota) reveal imbalanced evolution between nucleotide sequences and chromosome synteny.</title>
        <authorList>
            <person name="Kobayashi Y."/>
            <person name="Kayamori A."/>
            <person name="Aoki K."/>
            <person name="Shiwa Y."/>
            <person name="Matsutani M."/>
            <person name="Fujita N."/>
            <person name="Sugita T."/>
            <person name="Iwasaki W."/>
            <person name="Tanaka N."/>
            <person name="Takashima M."/>
        </authorList>
    </citation>
    <scope>NUCLEOTIDE SEQUENCE</scope>
    <source>
        <strain evidence="6">HIS019</strain>
    </source>
</reference>
<protein>
    <recommendedName>
        <fullName evidence="5">CENP-V/GFA domain-containing protein</fullName>
    </recommendedName>
</protein>
<keyword evidence="3" id="KW-0862">Zinc</keyword>
<dbReference type="InterPro" id="IPR006913">
    <property type="entry name" value="CENP-V/GFA"/>
</dbReference>